<dbReference type="InterPro" id="IPR009003">
    <property type="entry name" value="Peptidase_S1_PA"/>
</dbReference>
<dbReference type="Pfam" id="PF00089">
    <property type="entry name" value="Trypsin"/>
    <property type="match status" value="1"/>
</dbReference>
<dbReference type="PANTHER" id="PTHR24253:SF153">
    <property type="entry name" value="SERINE PROTEASE HEPSIN"/>
    <property type="match status" value="1"/>
</dbReference>
<proteinExistence type="predicted"/>
<comment type="caution">
    <text evidence="4">The sequence shown here is derived from an EMBL/GenBank/DDBJ whole genome shotgun (WGS) entry which is preliminary data.</text>
</comment>
<keyword evidence="1" id="KW-1015">Disulfide bond</keyword>
<evidence type="ECO:0000256" key="2">
    <source>
        <dbReference type="SAM" id="SignalP"/>
    </source>
</evidence>
<sequence>MKFIFTLQLFAVFTVHWSIGCSVCRWPPIQCGCAFHQSIMHARIVGANIIILHPEYDIKTKVNDIALIALNRSVDLTDKTIGFICLPMATLRYPALFPSDQADAVAIGWGRVKESAFGRASKVLLQVELPILSPYIRLLNCADQKYFSSSGGPLMLTYNQTWPIVGTSSYGEGCARAHKPGVYTRVSAYRDWINYTVNKNELNYDTQVFNIQNNIGMSNDLEIWWDGENFDDYLILVLNK</sequence>
<dbReference type="Gene3D" id="2.40.10.10">
    <property type="entry name" value="Trypsin-like serine proteases"/>
    <property type="match status" value="3"/>
</dbReference>
<dbReference type="PROSITE" id="PS51257">
    <property type="entry name" value="PROKAR_LIPOPROTEIN"/>
    <property type="match status" value="1"/>
</dbReference>
<feature type="chain" id="PRO_5032346726" description="Peptidase S1 domain-containing protein" evidence="2">
    <location>
        <begin position="25"/>
        <end position="240"/>
    </location>
</feature>
<dbReference type="GO" id="GO:0006508">
    <property type="term" value="P:proteolysis"/>
    <property type="evidence" value="ECO:0007669"/>
    <property type="project" value="InterPro"/>
</dbReference>
<protein>
    <recommendedName>
        <fullName evidence="3">Peptidase S1 domain-containing protein</fullName>
    </recommendedName>
</protein>
<dbReference type="InterPro" id="IPR001254">
    <property type="entry name" value="Trypsin_dom"/>
</dbReference>
<gene>
    <name evidence="4" type="ORF">UJA718_LOCUS14791</name>
</gene>
<dbReference type="AlphaFoldDB" id="A0A820JZV9"/>
<name>A0A820JZV9_9BILA</name>
<dbReference type="EMBL" id="CAJOBP010002123">
    <property type="protein sequence ID" value="CAF4335668.1"/>
    <property type="molecule type" value="Genomic_DNA"/>
</dbReference>
<reference evidence="4" key="1">
    <citation type="submission" date="2021-02" db="EMBL/GenBank/DDBJ databases">
        <authorList>
            <person name="Nowell W R."/>
        </authorList>
    </citation>
    <scope>NUCLEOTIDE SEQUENCE</scope>
</reference>
<keyword evidence="5" id="KW-1185">Reference proteome</keyword>
<dbReference type="PROSITE" id="PS50240">
    <property type="entry name" value="TRYPSIN_DOM"/>
    <property type="match status" value="1"/>
</dbReference>
<dbReference type="SMART" id="SM00020">
    <property type="entry name" value="Tryp_SPc"/>
    <property type="match status" value="1"/>
</dbReference>
<evidence type="ECO:0000259" key="3">
    <source>
        <dbReference type="PROSITE" id="PS50240"/>
    </source>
</evidence>
<dbReference type="InterPro" id="IPR043504">
    <property type="entry name" value="Peptidase_S1_PA_chymotrypsin"/>
</dbReference>
<dbReference type="GO" id="GO:0004252">
    <property type="term" value="F:serine-type endopeptidase activity"/>
    <property type="evidence" value="ECO:0007669"/>
    <property type="project" value="InterPro"/>
</dbReference>
<organism evidence="4 5">
    <name type="scientific">Rotaria socialis</name>
    <dbReference type="NCBI Taxonomy" id="392032"/>
    <lineage>
        <taxon>Eukaryota</taxon>
        <taxon>Metazoa</taxon>
        <taxon>Spiralia</taxon>
        <taxon>Gnathifera</taxon>
        <taxon>Rotifera</taxon>
        <taxon>Eurotatoria</taxon>
        <taxon>Bdelloidea</taxon>
        <taxon>Philodinida</taxon>
        <taxon>Philodinidae</taxon>
        <taxon>Rotaria</taxon>
    </lineage>
</organism>
<dbReference type="PANTHER" id="PTHR24253">
    <property type="entry name" value="TRANSMEMBRANE PROTEASE SERINE"/>
    <property type="match status" value="1"/>
</dbReference>
<evidence type="ECO:0000256" key="1">
    <source>
        <dbReference type="ARBA" id="ARBA00023157"/>
    </source>
</evidence>
<evidence type="ECO:0000313" key="5">
    <source>
        <dbReference type="Proteomes" id="UP000663873"/>
    </source>
</evidence>
<evidence type="ECO:0000313" key="4">
    <source>
        <dbReference type="EMBL" id="CAF4335668.1"/>
    </source>
</evidence>
<keyword evidence="2" id="KW-0732">Signal</keyword>
<accession>A0A820JZV9</accession>
<feature type="domain" description="Peptidase S1" evidence="3">
    <location>
        <begin position="6"/>
        <end position="198"/>
    </location>
</feature>
<dbReference type="SUPFAM" id="SSF50494">
    <property type="entry name" value="Trypsin-like serine proteases"/>
    <property type="match status" value="1"/>
</dbReference>
<feature type="signal peptide" evidence="2">
    <location>
        <begin position="1"/>
        <end position="24"/>
    </location>
</feature>
<dbReference type="Proteomes" id="UP000663873">
    <property type="component" value="Unassembled WGS sequence"/>
</dbReference>